<sequence length="121" mass="13062">MSAGNDVRPGIWTIVELCLGITSVCLPTLRSVVNYIIHGPAATQGRSKKPIIPDQRTPNSNSKKTASSKISSLDFKMRKSESSKGGEPSTQLELSQDDVEGCLTPIAPFSQTHRAEHRSGK</sequence>
<feature type="compositionally biased region" description="Basic and acidic residues" evidence="1">
    <location>
        <begin position="75"/>
        <end position="84"/>
    </location>
</feature>
<name>A0ABR4BGY5_9LECA</name>
<evidence type="ECO:0000256" key="1">
    <source>
        <dbReference type="SAM" id="MobiDB-lite"/>
    </source>
</evidence>
<dbReference type="EMBL" id="JBHFEH010000006">
    <property type="protein sequence ID" value="KAL2057088.1"/>
    <property type="molecule type" value="Genomic_DNA"/>
</dbReference>
<protein>
    <submittedName>
        <fullName evidence="2">Uncharacterized protein</fullName>
    </submittedName>
</protein>
<accession>A0ABR4BGY5</accession>
<keyword evidence="3" id="KW-1185">Reference proteome</keyword>
<comment type="caution">
    <text evidence="2">The sequence shown here is derived from an EMBL/GenBank/DDBJ whole genome shotgun (WGS) entry which is preliminary data.</text>
</comment>
<evidence type="ECO:0000313" key="3">
    <source>
        <dbReference type="Proteomes" id="UP001590951"/>
    </source>
</evidence>
<organism evidence="2 3">
    <name type="scientific">Lepraria finkii</name>
    <dbReference type="NCBI Taxonomy" id="1340010"/>
    <lineage>
        <taxon>Eukaryota</taxon>
        <taxon>Fungi</taxon>
        <taxon>Dikarya</taxon>
        <taxon>Ascomycota</taxon>
        <taxon>Pezizomycotina</taxon>
        <taxon>Lecanoromycetes</taxon>
        <taxon>OSLEUM clade</taxon>
        <taxon>Lecanoromycetidae</taxon>
        <taxon>Lecanorales</taxon>
        <taxon>Lecanorineae</taxon>
        <taxon>Stereocaulaceae</taxon>
        <taxon>Lepraria</taxon>
    </lineage>
</organism>
<evidence type="ECO:0000313" key="2">
    <source>
        <dbReference type="EMBL" id="KAL2057088.1"/>
    </source>
</evidence>
<dbReference type="Proteomes" id="UP001590951">
    <property type="component" value="Unassembled WGS sequence"/>
</dbReference>
<feature type="compositionally biased region" description="Polar residues" evidence="1">
    <location>
        <begin position="56"/>
        <end position="71"/>
    </location>
</feature>
<gene>
    <name evidence="2" type="ORF">ABVK25_002827</name>
</gene>
<proteinExistence type="predicted"/>
<feature type="region of interest" description="Disordered" evidence="1">
    <location>
        <begin position="42"/>
        <end position="97"/>
    </location>
</feature>
<reference evidence="2 3" key="1">
    <citation type="submission" date="2024-09" db="EMBL/GenBank/DDBJ databases">
        <title>Rethinking Asexuality: The Enigmatic Case of Functional Sexual Genes in Lepraria (Stereocaulaceae).</title>
        <authorList>
            <person name="Doellman M."/>
            <person name="Sun Y."/>
            <person name="Barcenas-Pena A."/>
            <person name="Lumbsch H.T."/>
            <person name="Grewe F."/>
        </authorList>
    </citation>
    <scope>NUCLEOTIDE SEQUENCE [LARGE SCALE GENOMIC DNA]</scope>
    <source>
        <strain evidence="2 3">Grewe 0041</strain>
    </source>
</reference>